<dbReference type="Gene3D" id="1.10.150.120">
    <property type="entry name" value="[2Fe-2S]-binding domain"/>
    <property type="match status" value="1"/>
</dbReference>
<dbReference type="SUPFAM" id="SSF54292">
    <property type="entry name" value="2Fe-2S ferredoxin-like"/>
    <property type="match status" value="1"/>
</dbReference>
<evidence type="ECO:0000256" key="4">
    <source>
        <dbReference type="ARBA" id="ARBA00023004"/>
    </source>
</evidence>
<dbReference type="PANTHER" id="PTHR44379">
    <property type="entry name" value="OXIDOREDUCTASE WITH IRON-SULFUR SUBUNIT"/>
    <property type="match status" value="1"/>
</dbReference>
<evidence type="ECO:0000313" key="7">
    <source>
        <dbReference type="EMBL" id="MDL2343632.1"/>
    </source>
</evidence>
<reference evidence="7 8" key="1">
    <citation type="submission" date="2023-05" db="EMBL/GenBank/DDBJ databases">
        <authorList>
            <person name="Gao F."/>
        </authorList>
    </citation>
    <scope>NUCLEOTIDE SEQUENCE [LARGE SCALE GENOMIC DNA]</scope>
    <source>
        <strain evidence="7 8">MIMF12</strain>
    </source>
</reference>
<keyword evidence="1" id="KW-0001">2Fe-2S</keyword>
<keyword evidence="8" id="KW-1185">Reference proteome</keyword>
<dbReference type="PANTHER" id="PTHR44379:SF5">
    <property type="entry name" value="OXIDOREDUCTASE WITH IRON-SULFUR SUBUNIT"/>
    <property type="match status" value="1"/>
</dbReference>
<gene>
    <name evidence="7" type="ORF">QOL99_05640</name>
</gene>
<keyword evidence="2" id="KW-0479">Metal-binding</keyword>
<dbReference type="Pfam" id="PF00111">
    <property type="entry name" value="Fer2"/>
    <property type="match status" value="1"/>
</dbReference>
<dbReference type="CDD" id="cd00207">
    <property type="entry name" value="fer2"/>
    <property type="match status" value="1"/>
</dbReference>
<evidence type="ECO:0000259" key="6">
    <source>
        <dbReference type="PROSITE" id="PS51085"/>
    </source>
</evidence>
<dbReference type="InterPro" id="IPR001041">
    <property type="entry name" value="2Fe-2S_ferredoxin-type"/>
</dbReference>
<dbReference type="SUPFAM" id="SSF47741">
    <property type="entry name" value="CO dehydrogenase ISP C-domain like"/>
    <property type="match status" value="1"/>
</dbReference>
<keyword evidence="4" id="KW-0408">Iron</keyword>
<proteinExistence type="predicted"/>
<feature type="domain" description="2Fe-2S ferredoxin-type" evidence="6">
    <location>
        <begin position="1"/>
        <end position="77"/>
    </location>
</feature>
<evidence type="ECO:0000256" key="3">
    <source>
        <dbReference type="ARBA" id="ARBA00023002"/>
    </source>
</evidence>
<evidence type="ECO:0000256" key="5">
    <source>
        <dbReference type="ARBA" id="ARBA00023014"/>
    </source>
</evidence>
<evidence type="ECO:0000313" key="8">
    <source>
        <dbReference type="Proteomes" id="UP001302059"/>
    </source>
</evidence>
<dbReference type="EMBL" id="JASNGB010000033">
    <property type="protein sequence ID" value="MDL2343632.1"/>
    <property type="molecule type" value="Genomic_DNA"/>
</dbReference>
<dbReference type="Proteomes" id="UP001302059">
    <property type="component" value="Unassembled WGS sequence"/>
</dbReference>
<dbReference type="InterPro" id="IPR002888">
    <property type="entry name" value="2Fe-2S-bd"/>
</dbReference>
<dbReference type="InterPro" id="IPR051452">
    <property type="entry name" value="Diverse_Oxidoreductases"/>
</dbReference>
<keyword evidence="5" id="KW-0411">Iron-sulfur</keyword>
<name>A0ABT7JF00_9DEIO</name>
<accession>A0ABT7JF00</accession>
<dbReference type="InterPro" id="IPR036010">
    <property type="entry name" value="2Fe-2S_ferredoxin-like_sf"/>
</dbReference>
<keyword evidence="3" id="KW-0560">Oxidoreductase</keyword>
<dbReference type="PROSITE" id="PS51085">
    <property type="entry name" value="2FE2S_FER_2"/>
    <property type="match status" value="1"/>
</dbReference>
<comment type="caution">
    <text evidence="7">The sequence shown here is derived from an EMBL/GenBank/DDBJ whole genome shotgun (WGS) entry which is preliminary data.</text>
</comment>
<dbReference type="Gene3D" id="3.10.20.30">
    <property type="match status" value="1"/>
</dbReference>
<sequence length="163" mass="17521">MNVTVTVNGKAHTRDVEPRTLLVHFLREDLGLTGTHVGCDTSQCGACTVHLNGEAVKSCTVLAVQAGGMEVTTIEGIGTAAELHPLQTGFWEKHGLQCGFCTPGMIMSAAELLRHDPDPSEETIRHHLEGNYCRCTGYHNIVFAVQHAAAAMRERQAGQAADD</sequence>
<evidence type="ECO:0000256" key="1">
    <source>
        <dbReference type="ARBA" id="ARBA00022714"/>
    </source>
</evidence>
<dbReference type="InterPro" id="IPR036884">
    <property type="entry name" value="2Fe-2S-bd_dom_sf"/>
</dbReference>
<dbReference type="RefSeq" id="WP_285522157.1">
    <property type="nucleotide sequence ID" value="NZ_JASNGB010000033.1"/>
</dbReference>
<evidence type="ECO:0000256" key="2">
    <source>
        <dbReference type="ARBA" id="ARBA00022723"/>
    </source>
</evidence>
<protein>
    <submittedName>
        <fullName evidence="7">(2Fe-2S)-binding protein</fullName>
    </submittedName>
</protein>
<dbReference type="Pfam" id="PF01799">
    <property type="entry name" value="Fer2_2"/>
    <property type="match status" value="1"/>
</dbReference>
<dbReference type="InterPro" id="IPR012675">
    <property type="entry name" value="Beta-grasp_dom_sf"/>
</dbReference>
<organism evidence="7 8">
    <name type="scientific">Deinococcus rhizophilus</name>
    <dbReference type="NCBI Taxonomy" id="3049544"/>
    <lineage>
        <taxon>Bacteria</taxon>
        <taxon>Thermotogati</taxon>
        <taxon>Deinococcota</taxon>
        <taxon>Deinococci</taxon>
        <taxon>Deinococcales</taxon>
        <taxon>Deinococcaceae</taxon>
        <taxon>Deinococcus</taxon>
    </lineage>
</organism>